<dbReference type="EMBL" id="QGMY01000002">
    <property type="protein sequence ID" value="PWR74254.1"/>
    <property type="molecule type" value="Genomic_DNA"/>
</dbReference>
<organism evidence="9 10">
    <name type="scientific">Methanospirillum lacunae</name>
    <dbReference type="NCBI Taxonomy" id="668570"/>
    <lineage>
        <taxon>Archaea</taxon>
        <taxon>Methanobacteriati</taxon>
        <taxon>Methanobacteriota</taxon>
        <taxon>Stenosarchaea group</taxon>
        <taxon>Methanomicrobia</taxon>
        <taxon>Methanomicrobiales</taxon>
        <taxon>Methanospirillaceae</taxon>
        <taxon>Methanospirillum</taxon>
    </lineage>
</organism>
<dbReference type="Proteomes" id="UP000245657">
    <property type="component" value="Unassembled WGS sequence"/>
</dbReference>
<dbReference type="PROSITE" id="PS51379">
    <property type="entry name" value="4FE4S_FER_2"/>
    <property type="match status" value="1"/>
</dbReference>
<evidence type="ECO:0000256" key="6">
    <source>
        <dbReference type="ARBA" id="ARBA00023014"/>
    </source>
</evidence>
<dbReference type="GO" id="GO:0051536">
    <property type="term" value="F:iron-sulfur cluster binding"/>
    <property type="evidence" value="ECO:0007669"/>
    <property type="project" value="UniProtKB-KW"/>
</dbReference>
<evidence type="ECO:0000313" key="9">
    <source>
        <dbReference type="EMBL" id="PWR74254.1"/>
    </source>
</evidence>
<keyword evidence="6 7" id="KW-0411">Iron-sulfur</keyword>
<dbReference type="InterPro" id="IPR017896">
    <property type="entry name" value="4Fe4S_Fe-S-bd"/>
</dbReference>
<proteinExistence type="predicted"/>
<feature type="domain" description="4Fe-4S ferredoxin-type" evidence="8">
    <location>
        <begin position="1"/>
        <end position="29"/>
    </location>
</feature>
<keyword evidence="10" id="KW-1185">Reference proteome</keyword>
<evidence type="ECO:0000256" key="2">
    <source>
        <dbReference type="ARBA" id="ARBA00022448"/>
    </source>
</evidence>
<gene>
    <name evidence="9" type="ORF">DK846_03660</name>
</gene>
<sequence>MNIKIDRKDCTSCGTCWETCPKVFEQNPDDSLSQIIEMFRINGNIAEGAPTPELEDCSLNASDACPVQIIEILD</sequence>
<evidence type="ECO:0000259" key="8">
    <source>
        <dbReference type="PROSITE" id="PS51379"/>
    </source>
</evidence>
<dbReference type="GO" id="GO:0005506">
    <property type="term" value="F:iron ion binding"/>
    <property type="evidence" value="ECO:0007669"/>
    <property type="project" value="UniProtKB-UniRule"/>
</dbReference>
<dbReference type="GeneID" id="97549636"/>
<dbReference type="Gene3D" id="3.30.70.20">
    <property type="match status" value="1"/>
</dbReference>
<evidence type="ECO:0000256" key="5">
    <source>
        <dbReference type="ARBA" id="ARBA00023004"/>
    </source>
</evidence>
<evidence type="ECO:0000256" key="3">
    <source>
        <dbReference type="ARBA" id="ARBA00022723"/>
    </source>
</evidence>
<evidence type="ECO:0000256" key="1">
    <source>
        <dbReference type="ARBA" id="ARBA00001966"/>
    </source>
</evidence>
<dbReference type="InterPro" id="IPR017900">
    <property type="entry name" value="4Fe4S_Fe_S_CS"/>
</dbReference>
<dbReference type="Pfam" id="PF13370">
    <property type="entry name" value="Fer4_13"/>
    <property type="match status" value="1"/>
</dbReference>
<dbReference type="PANTHER" id="PTHR36923">
    <property type="entry name" value="FERREDOXIN"/>
    <property type="match status" value="1"/>
</dbReference>
<dbReference type="GO" id="GO:0009055">
    <property type="term" value="F:electron transfer activity"/>
    <property type="evidence" value="ECO:0007669"/>
    <property type="project" value="UniProtKB-UniRule"/>
</dbReference>
<dbReference type="AlphaFoldDB" id="A0A2V2N1P9"/>
<dbReference type="OrthoDB" id="5583at2157"/>
<dbReference type="RefSeq" id="WP_109967533.1">
    <property type="nucleotide sequence ID" value="NZ_CP176093.1"/>
</dbReference>
<keyword evidence="4 7" id="KW-0249">Electron transport</keyword>
<comment type="cofactor">
    <cofactor evidence="1">
        <name>[4Fe-4S] cluster</name>
        <dbReference type="ChEBI" id="CHEBI:49883"/>
    </cofactor>
</comment>
<accession>A0A2V2N1P9</accession>
<reference evidence="9 10" key="1">
    <citation type="submission" date="2018-05" db="EMBL/GenBank/DDBJ databases">
        <title>Draft genome of Methanospirillum lacunae Ki8-1.</title>
        <authorList>
            <person name="Dueholm M.S."/>
            <person name="Nielsen P.H."/>
            <person name="Bakmann L.F."/>
            <person name="Otzen D.E."/>
        </authorList>
    </citation>
    <scope>NUCLEOTIDE SEQUENCE [LARGE SCALE GENOMIC DNA]</scope>
    <source>
        <strain evidence="9 10">Ki8-1</strain>
    </source>
</reference>
<protein>
    <recommendedName>
        <fullName evidence="7">Ferredoxin</fullName>
    </recommendedName>
</protein>
<evidence type="ECO:0000256" key="4">
    <source>
        <dbReference type="ARBA" id="ARBA00022982"/>
    </source>
</evidence>
<comment type="function">
    <text evidence="7">Ferredoxins are iron-sulfur proteins that transfer electrons in a wide variety of metabolic reactions.</text>
</comment>
<dbReference type="PROSITE" id="PS00198">
    <property type="entry name" value="4FE4S_FER_1"/>
    <property type="match status" value="1"/>
</dbReference>
<dbReference type="GO" id="GO:0016491">
    <property type="term" value="F:oxidoreductase activity"/>
    <property type="evidence" value="ECO:0007669"/>
    <property type="project" value="UniProtKB-ARBA"/>
</dbReference>
<name>A0A2V2N1P9_9EURY</name>
<keyword evidence="3 7" id="KW-0479">Metal-binding</keyword>
<dbReference type="InterPro" id="IPR051269">
    <property type="entry name" value="Fe-S_cluster_ET"/>
</dbReference>
<evidence type="ECO:0000256" key="7">
    <source>
        <dbReference type="RuleBase" id="RU368020"/>
    </source>
</evidence>
<comment type="caution">
    <text evidence="9">The sequence shown here is derived from an EMBL/GenBank/DDBJ whole genome shotgun (WGS) entry which is preliminary data.</text>
</comment>
<dbReference type="InterPro" id="IPR001080">
    <property type="entry name" value="3Fe4S_ferredoxin"/>
</dbReference>
<keyword evidence="2 7" id="KW-0813">Transport</keyword>
<dbReference type="SUPFAM" id="SSF54862">
    <property type="entry name" value="4Fe-4S ferredoxins"/>
    <property type="match status" value="1"/>
</dbReference>
<keyword evidence="5 7" id="KW-0408">Iron</keyword>
<evidence type="ECO:0000313" key="10">
    <source>
        <dbReference type="Proteomes" id="UP000245657"/>
    </source>
</evidence>
<dbReference type="PANTHER" id="PTHR36923:SF3">
    <property type="entry name" value="FERREDOXIN"/>
    <property type="match status" value="1"/>
</dbReference>
<dbReference type="PRINTS" id="PR00352">
    <property type="entry name" value="3FE4SFRDOXIN"/>
</dbReference>